<evidence type="ECO:0000256" key="1">
    <source>
        <dbReference type="RuleBase" id="RU000411"/>
    </source>
</evidence>
<evidence type="ECO:0000313" key="4">
    <source>
        <dbReference type="EMBL" id="KAG8039124.1"/>
    </source>
</evidence>
<comment type="similarity">
    <text evidence="1">Belongs to the serpin family.</text>
</comment>
<dbReference type="SMR" id="A0A8J5VAY8"/>
<dbReference type="InterPro" id="IPR000215">
    <property type="entry name" value="Serpin_fam"/>
</dbReference>
<keyword evidence="2" id="KW-0732">Signal</keyword>
<evidence type="ECO:0000256" key="2">
    <source>
        <dbReference type="SAM" id="SignalP"/>
    </source>
</evidence>
<dbReference type="PANTHER" id="PTHR11461">
    <property type="entry name" value="SERINE PROTEASE INHIBITOR, SERPIN"/>
    <property type="match status" value="1"/>
</dbReference>
<feature type="signal peptide" evidence="2">
    <location>
        <begin position="1"/>
        <end position="25"/>
    </location>
</feature>
<organism evidence="4 5">
    <name type="scientific">Cotesia typhae</name>
    <dbReference type="NCBI Taxonomy" id="2053667"/>
    <lineage>
        <taxon>Eukaryota</taxon>
        <taxon>Metazoa</taxon>
        <taxon>Ecdysozoa</taxon>
        <taxon>Arthropoda</taxon>
        <taxon>Hexapoda</taxon>
        <taxon>Insecta</taxon>
        <taxon>Pterygota</taxon>
        <taxon>Neoptera</taxon>
        <taxon>Endopterygota</taxon>
        <taxon>Hymenoptera</taxon>
        <taxon>Apocrita</taxon>
        <taxon>Ichneumonoidea</taxon>
        <taxon>Braconidae</taxon>
        <taxon>Microgastrinae</taxon>
        <taxon>Cotesia</taxon>
    </lineage>
</organism>
<dbReference type="InterPro" id="IPR023795">
    <property type="entry name" value="Serpin_CS"/>
</dbReference>
<reference evidence="4" key="2">
    <citation type="submission" date="2021-04" db="EMBL/GenBank/DDBJ databases">
        <title>Genome-wide patterns of bracovirus chromosomal integration into multiple host tissues during parasitism.</title>
        <authorList>
            <person name="Chebbi M.A.C."/>
        </authorList>
    </citation>
    <scope>NUCLEOTIDE SEQUENCE</scope>
    <source>
        <tissue evidence="4">Whole body</tissue>
    </source>
</reference>
<dbReference type="InterPro" id="IPR023796">
    <property type="entry name" value="Serpin_dom"/>
</dbReference>
<evidence type="ECO:0000313" key="5">
    <source>
        <dbReference type="Proteomes" id="UP000729913"/>
    </source>
</evidence>
<name>A0A8J5VAY8_9HYME</name>
<dbReference type="GO" id="GO:0004867">
    <property type="term" value="F:serine-type endopeptidase inhibitor activity"/>
    <property type="evidence" value="ECO:0007669"/>
    <property type="project" value="InterPro"/>
</dbReference>
<proteinExistence type="inferred from homology"/>
<evidence type="ECO:0000259" key="3">
    <source>
        <dbReference type="SMART" id="SM00093"/>
    </source>
</evidence>
<accession>A0A8J5VAY8</accession>
<sequence>MIHQTKWLIGSVLILTMLNCENSLASPENEENLRAVSGGMNQFSADFYKSVKKVQLKLAQKIFTTTGFEMKPDFKAITENNFRSTAQSLDFTKAVESSQTINKWCEEQTNSRIKEIIQPDSADFTGITDSPPLKVSKVIQKAFIEVNEEGSEASAVTAIVAVPMSALIDYPEPIAVEINRPFIYVIHHSGTNSVLFQGHVTLPTMD</sequence>
<dbReference type="PROSITE" id="PS00284">
    <property type="entry name" value="SERPIN"/>
    <property type="match status" value="1"/>
</dbReference>
<keyword evidence="5" id="KW-1185">Reference proteome</keyword>
<feature type="domain" description="Serpin" evidence="3">
    <location>
        <begin position="1"/>
        <end position="203"/>
    </location>
</feature>
<reference evidence="4" key="1">
    <citation type="submission" date="2020-03" db="EMBL/GenBank/DDBJ databases">
        <authorList>
            <person name="Chebbi M.A."/>
            <person name="Drezen J.M."/>
        </authorList>
    </citation>
    <scope>NUCLEOTIDE SEQUENCE</scope>
    <source>
        <tissue evidence="4">Whole body</tissue>
    </source>
</reference>
<dbReference type="OrthoDB" id="7698358at2759"/>
<dbReference type="Pfam" id="PF00079">
    <property type="entry name" value="Serpin"/>
    <property type="match status" value="2"/>
</dbReference>
<feature type="chain" id="PRO_5035306359" description="Serpin domain-containing protein" evidence="2">
    <location>
        <begin position="26"/>
        <end position="206"/>
    </location>
</feature>
<dbReference type="EMBL" id="JAAOIC020000039">
    <property type="protein sequence ID" value="KAG8039124.1"/>
    <property type="molecule type" value="Genomic_DNA"/>
</dbReference>
<dbReference type="GO" id="GO:0005615">
    <property type="term" value="C:extracellular space"/>
    <property type="evidence" value="ECO:0007669"/>
    <property type="project" value="InterPro"/>
</dbReference>
<dbReference type="PANTHER" id="PTHR11461:SF372">
    <property type="entry name" value="ACCESSORY GLAND PROTEIN ACP76A-RELATED"/>
    <property type="match status" value="1"/>
</dbReference>
<protein>
    <recommendedName>
        <fullName evidence="3">Serpin domain-containing protein</fullName>
    </recommendedName>
</protein>
<dbReference type="SMART" id="SM00093">
    <property type="entry name" value="SERPIN"/>
    <property type="match status" value="1"/>
</dbReference>
<gene>
    <name evidence="4" type="ORF">G9C98_003431</name>
</gene>
<dbReference type="Proteomes" id="UP000729913">
    <property type="component" value="Unassembled WGS sequence"/>
</dbReference>
<comment type="caution">
    <text evidence="4">The sequence shown here is derived from an EMBL/GenBank/DDBJ whole genome shotgun (WGS) entry which is preliminary data.</text>
</comment>
<dbReference type="AlphaFoldDB" id="A0A8J5VAY8"/>